<evidence type="ECO:0000256" key="1">
    <source>
        <dbReference type="PROSITE-ProRule" id="PRU00325"/>
    </source>
</evidence>
<keyword evidence="1" id="KW-0862">Zinc</keyword>
<accession>A0A445D054</accession>
<name>A0A445D054_ARAHY</name>
<reference evidence="3 4" key="1">
    <citation type="submission" date="2019-01" db="EMBL/GenBank/DDBJ databases">
        <title>Sequencing of cultivated peanut Arachis hypogaea provides insights into genome evolution and oil improvement.</title>
        <authorList>
            <person name="Chen X."/>
        </authorList>
    </citation>
    <scope>NUCLEOTIDE SEQUENCE [LARGE SCALE GENOMIC DNA]</scope>
    <source>
        <strain evidence="4">cv. Fuhuasheng</strain>
        <tissue evidence="3">Leaves</tissue>
    </source>
</reference>
<comment type="caution">
    <text evidence="3">The sequence shown here is derived from an EMBL/GenBank/DDBJ whole genome shotgun (WGS) entry which is preliminary data.</text>
</comment>
<proteinExistence type="predicted"/>
<keyword evidence="1" id="KW-0479">Metal-binding</keyword>
<dbReference type="PANTHER" id="PTHR47718:SF17">
    <property type="entry name" value="PROTEIN FAR1-RELATED SEQUENCE 5-LIKE"/>
    <property type="match status" value="1"/>
</dbReference>
<dbReference type="PROSITE" id="PS50966">
    <property type="entry name" value="ZF_SWIM"/>
    <property type="match status" value="1"/>
</dbReference>
<protein>
    <recommendedName>
        <fullName evidence="2">SWIM-type domain-containing protein</fullName>
    </recommendedName>
</protein>
<dbReference type="PANTHER" id="PTHR47718">
    <property type="entry name" value="OS01G0519700 PROTEIN"/>
    <property type="match status" value="1"/>
</dbReference>
<evidence type="ECO:0000313" key="4">
    <source>
        <dbReference type="Proteomes" id="UP000289738"/>
    </source>
</evidence>
<dbReference type="InterPro" id="IPR007527">
    <property type="entry name" value="Znf_SWIM"/>
</dbReference>
<evidence type="ECO:0000313" key="3">
    <source>
        <dbReference type="EMBL" id="RYR56579.1"/>
    </source>
</evidence>
<feature type="domain" description="SWIM-type" evidence="2">
    <location>
        <begin position="225"/>
        <end position="264"/>
    </location>
</feature>
<evidence type="ECO:0000259" key="2">
    <source>
        <dbReference type="PROSITE" id="PS50966"/>
    </source>
</evidence>
<organism evidence="3 4">
    <name type="scientific">Arachis hypogaea</name>
    <name type="common">Peanut</name>
    <dbReference type="NCBI Taxonomy" id="3818"/>
    <lineage>
        <taxon>Eukaryota</taxon>
        <taxon>Viridiplantae</taxon>
        <taxon>Streptophyta</taxon>
        <taxon>Embryophyta</taxon>
        <taxon>Tracheophyta</taxon>
        <taxon>Spermatophyta</taxon>
        <taxon>Magnoliopsida</taxon>
        <taxon>eudicotyledons</taxon>
        <taxon>Gunneridae</taxon>
        <taxon>Pentapetalae</taxon>
        <taxon>rosids</taxon>
        <taxon>fabids</taxon>
        <taxon>Fabales</taxon>
        <taxon>Fabaceae</taxon>
        <taxon>Papilionoideae</taxon>
        <taxon>50 kb inversion clade</taxon>
        <taxon>dalbergioids sensu lato</taxon>
        <taxon>Dalbergieae</taxon>
        <taxon>Pterocarpus clade</taxon>
        <taxon>Arachis</taxon>
    </lineage>
</organism>
<dbReference type="EMBL" id="SDMP01000005">
    <property type="protein sequence ID" value="RYR56579.1"/>
    <property type="molecule type" value="Genomic_DNA"/>
</dbReference>
<dbReference type="GO" id="GO:0008270">
    <property type="term" value="F:zinc ion binding"/>
    <property type="evidence" value="ECO:0007669"/>
    <property type="project" value="UniProtKB-KW"/>
</dbReference>
<keyword evidence="1" id="KW-0863">Zinc-finger</keyword>
<keyword evidence="4" id="KW-1185">Reference proteome</keyword>
<gene>
    <name evidence="3" type="ORF">Ahy_A05g022269</name>
</gene>
<dbReference type="AlphaFoldDB" id="A0A445D054"/>
<sequence>MLKQHRELSLFVRHSIETNVEARIRLSKTYQSFVAAADSHWKLSFIEKDVRNYITRKLNLEGDHSIKNAIRANTRSRAACEYFEDVVSFDTTYNIKMYLVHRKRIRQKLERFCHKVRPWKQQVALRAIRRSNHHLWVGMRSIQKSEIHHTQQLLESIREAIRQLPSKQRVKRERIRRYRFSHRDLVHNKISNRGAVSACVYPREVYGNLRTIQRKGEMHHKINAFHLRLHNIRSYRAEVKCQCLLFESRDMLCRHSLSVLSFERVDN</sequence>
<dbReference type="Proteomes" id="UP000289738">
    <property type="component" value="Chromosome A05"/>
</dbReference>